<dbReference type="PANTHER" id="PTHR42967">
    <property type="entry name" value="METAL DEPENDENT HYDROLASE"/>
    <property type="match status" value="1"/>
</dbReference>
<dbReference type="SUPFAM" id="SSF56281">
    <property type="entry name" value="Metallo-hydrolase/oxidoreductase"/>
    <property type="match status" value="1"/>
</dbReference>
<evidence type="ECO:0000313" key="1">
    <source>
        <dbReference type="EMBL" id="OPJ59372.1"/>
    </source>
</evidence>
<comment type="caution">
    <text evidence="1">The sequence shown here is derived from an EMBL/GenBank/DDBJ whole genome shotgun (WGS) entry which is preliminary data.</text>
</comment>
<evidence type="ECO:0000313" key="2">
    <source>
        <dbReference type="Proteomes" id="UP000191056"/>
    </source>
</evidence>
<reference evidence="1 2" key="1">
    <citation type="submission" date="2017-03" db="EMBL/GenBank/DDBJ databases">
        <title>Genome sequence of Clostridium chromiireducens DSM 23318.</title>
        <authorList>
            <person name="Poehlein A."/>
            <person name="Daniel R."/>
        </authorList>
    </citation>
    <scope>NUCLEOTIDE SEQUENCE [LARGE SCALE GENOMIC DNA]</scope>
    <source>
        <strain evidence="1 2">DSM 23318</strain>
    </source>
</reference>
<dbReference type="Pfam" id="PF13483">
    <property type="entry name" value="Lactamase_B_3"/>
    <property type="match status" value="1"/>
</dbReference>
<dbReference type="GO" id="GO:0016787">
    <property type="term" value="F:hydrolase activity"/>
    <property type="evidence" value="ECO:0007669"/>
    <property type="project" value="UniProtKB-KW"/>
</dbReference>
<dbReference type="EMBL" id="MZGT01000053">
    <property type="protein sequence ID" value="OPJ59372.1"/>
    <property type="molecule type" value="Genomic_DNA"/>
</dbReference>
<dbReference type="AlphaFoldDB" id="A0A1V4IH93"/>
<keyword evidence="2" id="KW-1185">Reference proteome</keyword>
<dbReference type="PANTHER" id="PTHR42967:SF1">
    <property type="entry name" value="MBL FOLD METALLO-HYDROLASE"/>
    <property type="match status" value="1"/>
</dbReference>
<proteinExistence type="predicted"/>
<dbReference type="Proteomes" id="UP000191056">
    <property type="component" value="Unassembled WGS sequence"/>
</dbReference>
<keyword evidence="1" id="KW-0378">Hydrolase</keyword>
<gene>
    <name evidence="1" type="ORF">CLCHR_35220</name>
</gene>
<sequence length="232" mass="27756">MKVKYIEHSCFSIELENVILLFDYYKGQLPDFDKEKTIYVFSSHNHHDHFDISIFKLLEKYPKVKYILSKDIKKKFGRKFFNTHGVDDSIYEKIEFIDSYQTLETADLKIETLNSTDEGVAFIVTVNGKTIYHAGDLHLWAWNHKTAENNTKNTEEYINEIERIKNRHFDVAFLVLDPRQEDKFHLGFDYFMRNTDTDKAYPMHFWNDDSIIDRLKSMDCSEPYRDKIMFTN</sequence>
<protein>
    <submittedName>
        <fullName evidence="1">Metal-dependent hydrolase</fullName>
    </submittedName>
</protein>
<dbReference type="InterPro" id="IPR036866">
    <property type="entry name" value="RibonucZ/Hydroxyglut_hydro"/>
</dbReference>
<dbReference type="OrthoDB" id="36975at2"/>
<accession>A0A1V4IH93</accession>
<dbReference type="RefSeq" id="WP_079441187.1">
    <property type="nucleotide sequence ID" value="NZ_MZGT01000053.1"/>
</dbReference>
<dbReference type="STRING" id="225345.CLCHR_35220"/>
<organism evidence="1 2">
    <name type="scientific">Clostridium chromiireducens</name>
    <dbReference type="NCBI Taxonomy" id="225345"/>
    <lineage>
        <taxon>Bacteria</taxon>
        <taxon>Bacillati</taxon>
        <taxon>Bacillota</taxon>
        <taxon>Clostridia</taxon>
        <taxon>Eubacteriales</taxon>
        <taxon>Clostridiaceae</taxon>
        <taxon>Clostridium</taxon>
    </lineage>
</organism>
<dbReference type="Gene3D" id="3.60.15.10">
    <property type="entry name" value="Ribonuclease Z/Hydroxyacylglutathione hydrolase-like"/>
    <property type="match status" value="1"/>
</dbReference>
<name>A0A1V4IH93_9CLOT</name>